<dbReference type="EMBL" id="OX395130">
    <property type="protein sequence ID" value="CAI5773994.1"/>
    <property type="molecule type" value="Genomic_DNA"/>
</dbReference>
<evidence type="ECO:0000256" key="1">
    <source>
        <dbReference type="SAM" id="MobiDB-lite"/>
    </source>
</evidence>
<feature type="region of interest" description="Disordered" evidence="1">
    <location>
        <begin position="1"/>
        <end position="216"/>
    </location>
</feature>
<feature type="domain" description="RAD51 interacting motif" evidence="2">
    <location>
        <begin position="343"/>
        <end position="379"/>
    </location>
</feature>
<dbReference type="InterPro" id="IPR031419">
    <property type="entry name" value="RAD51_interact"/>
</dbReference>
<dbReference type="InterPro" id="IPR052003">
    <property type="entry name" value="HR_DNA-Binding_Protein"/>
</dbReference>
<keyword evidence="4" id="KW-1185">Reference proteome</keyword>
<feature type="compositionally biased region" description="Low complexity" evidence="1">
    <location>
        <begin position="115"/>
        <end position="129"/>
    </location>
</feature>
<feature type="compositionally biased region" description="Basic and acidic residues" evidence="1">
    <location>
        <begin position="278"/>
        <end position="305"/>
    </location>
</feature>
<organism evidence="3 4">
    <name type="scientific">Podarcis lilfordi</name>
    <name type="common">Lilford's wall lizard</name>
    <dbReference type="NCBI Taxonomy" id="74358"/>
    <lineage>
        <taxon>Eukaryota</taxon>
        <taxon>Metazoa</taxon>
        <taxon>Chordata</taxon>
        <taxon>Craniata</taxon>
        <taxon>Vertebrata</taxon>
        <taxon>Euteleostomi</taxon>
        <taxon>Lepidosauria</taxon>
        <taxon>Squamata</taxon>
        <taxon>Bifurcata</taxon>
        <taxon>Unidentata</taxon>
        <taxon>Episquamata</taxon>
        <taxon>Laterata</taxon>
        <taxon>Lacertibaenia</taxon>
        <taxon>Lacertidae</taxon>
        <taxon>Podarcis</taxon>
    </lineage>
</organism>
<dbReference type="GO" id="GO:0000724">
    <property type="term" value="P:double-strand break repair via homologous recombination"/>
    <property type="evidence" value="ECO:0007669"/>
    <property type="project" value="TreeGrafter"/>
</dbReference>
<dbReference type="GO" id="GO:0036297">
    <property type="term" value="P:interstrand cross-link repair"/>
    <property type="evidence" value="ECO:0007669"/>
    <property type="project" value="TreeGrafter"/>
</dbReference>
<proteinExistence type="predicted"/>
<dbReference type="GO" id="GO:0003690">
    <property type="term" value="F:double-stranded DNA binding"/>
    <property type="evidence" value="ECO:0007669"/>
    <property type="project" value="TreeGrafter"/>
</dbReference>
<evidence type="ECO:0000313" key="3">
    <source>
        <dbReference type="EMBL" id="CAI5773994.1"/>
    </source>
</evidence>
<feature type="compositionally biased region" description="Basic and acidic residues" evidence="1">
    <location>
        <begin position="187"/>
        <end position="202"/>
    </location>
</feature>
<name>A0AA35P3V4_9SAUR</name>
<dbReference type="GO" id="GO:0003697">
    <property type="term" value="F:single-stranded DNA binding"/>
    <property type="evidence" value="ECO:0007669"/>
    <property type="project" value="TreeGrafter"/>
</dbReference>
<dbReference type="Pfam" id="PF15696">
    <property type="entry name" value="RAD51_interact"/>
    <property type="match status" value="1"/>
</dbReference>
<feature type="region of interest" description="Disordered" evidence="1">
    <location>
        <begin position="234"/>
        <end position="363"/>
    </location>
</feature>
<gene>
    <name evidence="3" type="ORF">PODLI_1B009066</name>
</gene>
<feature type="compositionally biased region" description="Acidic residues" evidence="1">
    <location>
        <begin position="164"/>
        <end position="173"/>
    </location>
</feature>
<reference evidence="3" key="1">
    <citation type="submission" date="2022-12" db="EMBL/GenBank/DDBJ databases">
        <authorList>
            <person name="Alioto T."/>
            <person name="Alioto T."/>
            <person name="Gomez Garrido J."/>
        </authorList>
    </citation>
    <scope>NUCLEOTIDE SEQUENCE</scope>
</reference>
<dbReference type="Proteomes" id="UP001178461">
    <property type="component" value="Chromosome 5"/>
</dbReference>
<sequence>MSLPPSPPQPGLRLRRHGSSPGVRVCLGEHKEKPHKLTRSSTRSLPSFGGMPLSHETRVPASARTRPAHFSLPSTFSSRERERERESERAGVGRAAPSLPASCRRHFRPPVTVTSGLLSPSLPASSPRSGSERAAGRGPKRSPGMARPSRRNKKAVDYSQFGSVDEDDDDEDFANITAPSSKKLKRTCSELTKKKIEQKPPKQEIQFQKSSPNKRLALDHRLYQRDLEVALALSMEERPGRNHKVQDSQKQAEESEGDSSFGEDDDVEFVLKKKATGNRKEGRERNAESKKKEKKNSKSERDSIAKSEPALQNLSSSLEQIGQPLTASSTSLAKMPNCTSPATSGSSAMQLGRTHGKSPTQSLRLGLSRLARVKSLHPSFAST</sequence>
<dbReference type="PANTHER" id="PTHR15361:SF4">
    <property type="entry name" value="RAD51-ASSOCIATED PROTEIN 1"/>
    <property type="match status" value="1"/>
</dbReference>
<evidence type="ECO:0000259" key="2">
    <source>
        <dbReference type="Pfam" id="PF15696"/>
    </source>
</evidence>
<accession>A0AA35P3V4</accession>
<feature type="compositionally biased region" description="Polar residues" evidence="1">
    <location>
        <begin position="310"/>
        <end position="349"/>
    </location>
</feature>
<feature type="compositionally biased region" description="Basic and acidic residues" evidence="1">
    <location>
        <begin position="235"/>
        <end position="253"/>
    </location>
</feature>
<feature type="compositionally biased region" description="Acidic residues" evidence="1">
    <location>
        <begin position="254"/>
        <end position="268"/>
    </location>
</feature>
<feature type="compositionally biased region" description="Pro residues" evidence="1">
    <location>
        <begin position="1"/>
        <end position="10"/>
    </location>
</feature>
<dbReference type="AlphaFoldDB" id="A0AA35P3V4"/>
<protein>
    <recommendedName>
        <fullName evidence="2">RAD51 interacting motif domain-containing protein</fullName>
    </recommendedName>
</protein>
<feature type="compositionally biased region" description="Basic and acidic residues" evidence="1">
    <location>
        <begin position="78"/>
        <end position="91"/>
    </location>
</feature>
<evidence type="ECO:0000313" key="4">
    <source>
        <dbReference type="Proteomes" id="UP001178461"/>
    </source>
</evidence>
<dbReference type="PANTHER" id="PTHR15361">
    <property type="entry name" value="RAD51/NUKS-INTERACTING PROTEIN"/>
    <property type="match status" value="1"/>
</dbReference>